<evidence type="ECO:0000313" key="3">
    <source>
        <dbReference type="Proteomes" id="UP001327560"/>
    </source>
</evidence>
<reference evidence="2 3" key="1">
    <citation type="submission" date="2023-10" db="EMBL/GenBank/DDBJ databases">
        <title>Chromosome-scale genome assembly provides insights into flower coloration mechanisms of Canna indica.</title>
        <authorList>
            <person name="Li C."/>
        </authorList>
    </citation>
    <scope>NUCLEOTIDE SEQUENCE [LARGE SCALE GENOMIC DNA]</scope>
    <source>
        <tissue evidence="2">Flower</tissue>
    </source>
</reference>
<dbReference type="AlphaFoldDB" id="A0AAQ3L3A8"/>
<accession>A0AAQ3L3A8</accession>
<name>A0AAQ3L3A8_9LILI</name>
<protein>
    <submittedName>
        <fullName evidence="2">Uncharacterized protein</fullName>
    </submittedName>
</protein>
<proteinExistence type="predicted"/>
<feature type="region of interest" description="Disordered" evidence="1">
    <location>
        <begin position="103"/>
        <end position="126"/>
    </location>
</feature>
<sequence length="151" mass="16233">MASTTANEEKKRSDRRCRSRIEDGSSSTLKGGAGGITLEGYVDAAGGPGGFAMTMSLTGEDLDELKGCFDLGFSFSHDEIPGLRSTLPALELYYSMSQSIHLDDQPDRCPSPASPPLPNWRISSPGDNPDEVKARLKYWAQAVACTLKLCS</sequence>
<organism evidence="2 3">
    <name type="scientific">Canna indica</name>
    <name type="common">Indian-shot</name>
    <dbReference type="NCBI Taxonomy" id="4628"/>
    <lineage>
        <taxon>Eukaryota</taxon>
        <taxon>Viridiplantae</taxon>
        <taxon>Streptophyta</taxon>
        <taxon>Embryophyta</taxon>
        <taxon>Tracheophyta</taxon>
        <taxon>Spermatophyta</taxon>
        <taxon>Magnoliopsida</taxon>
        <taxon>Liliopsida</taxon>
        <taxon>Zingiberales</taxon>
        <taxon>Cannaceae</taxon>
        <taxon>Canna</taxon>
    </lineage>
</organism>
<dbReference type="PANTHER" id="PTHR31865:SF0">
    <property type="entry name" value="EXPRESSED PROTEIN"/>
    <property type="match status" value="1"/>
</dbReference>
<feature type="region of interest" description="Disordered" evidence="1">
    <location>
        <begin position="1"/>
        <end position="33"/>
    </location>
</feature>
<dbReference type="Proteomes" id="UP001327560">
    <property type="component" value="Chromosome 8"/>
</dbReference>
<dbReference type="InterPro" id="IPR012881">
    <property type="entry name" value="DUF1685"/>
</dbReference>
<gene>
    <name evidence="2" type="ORF">Cni_G24879</name>
</gene>
<evidence type="ECO:0000256" key="1">
    <source>
        <dbReference type="SAM" id="MobiDB-lite"/>
    </source>
</evidence>
<dbReference type="EMBL" id="CP136897">
    <property type="protein sequence ID" value="WOL16097.1"/>
    <property type="molecule type" value="Genomic_DNA"/>
</dbReference>
<keyword evidence="3" id="KW-1185">Reference proteome</keyword>
<evidence type="ECO:0000313" key="2">
    <source>
        <dbReference type="EMBL" id="WOL16097.1"/>
    </source>
</evidence>
<dbReference type="Pfam" id="PF07939">
    <property type="entry name" value="DUF1685"/>
    <property type="match status" value="1"/>
</dbReference>
<dbReference type="PANTHER" id="PTHR31865">
    <property type="entry name" value="OSJNBA0071G03.3 PROTEIN"/>
    <property type="match status" value="1"/>
</dbReference>